<evidence type="ECO:0000313" key="4">
    <source>
        <dbReference type="Proteomes" id="UP001189429"/>
    </source>
</evidence>
<comment type="caution">
    <text evidence="3">The sequence shown here is derived from an EMBL/GenBank/DDBJ whole genome shotgun (WGS) entry which is preliminary data.</text>
</comment>
<keyword evidence="4" id="KW-1185">Reference proteome</keyword>
<evidence type="ECO:0008006" key="5">
    <source>
        <dbReference type="Google" id="ProtNLM"/>
    </source>
</evidence>
<dbReference type="Gene3D" id="3.90.640.10">
    <property type="entry name" value="Actin, Chain A, domain 4"/>
    <property type="match status" value="1"/>
</dbReference>
<evidence type="ECO:0000313" key="3">
    <source>
        <dbReference type="EMBL" id="CAK0911801.1"/>
    </source>
</evidence>
<organism evidence="3 4">
    <name type="scientific">Prorocentrum cordatum</name>
    <dbReference type="NCBI Taxonomy" id="2364126"/>
    <lineage>
        <taxon>Eukaryota</taxon>
        <taxon>Sar</taxon>
        <taxon>Alveolata</taxon>
        <taxon>Dinophyceae</taxon>
        <taxon>Prorocentrales</taxon>
        <taxon>Prorocentraceae</taxon>
        <taxon>Prorocentrum</taxon>
    </lineage>
</organism>
<feature type="non-terminal residue" evidence="3">
    <location>
        <position position="1"/>
    </location>
</feature>
<dbReference type="Gene3D" id="3.30.420.40">
    <property type="match status" value="2"/>
</dbReference>
<feature type="non-terminal residue" evidence="3">
    <location>
        <position position="288"/>
    </location>
</feature>
<accession>A0ABN9YJ18</accession>
<comment type="catalytic activity">
    <reaction evidence="1">
        <text>ATP + H2O = ADP + phosphate + H(+)</text>
        <dbReference type="Rhea" id="RHEA:13065"/>
        <dbReference type="ChEBI" id="CHEBI:15377"/>
        <dbReference type="ChEBI" id="CHEBI:15378"/>
        <dbReference type="ChEBI" id="CHEBI:30616"/>
        <dbReference type="ChEBI" id="CHEBI:43474"/>
        <dbReference type="ChEBI" id="CHEBI:456216"/>
    </reaction>
</comment>
<evidence type="ECO:0000256" key="2">
    <source>
        <dbReference type="SAM" id="MobiDB-lite"/>
    </source>
</evidence>
<dbReference type="EMBL" id="CAUYUJ010022645">
    <property type="protein sequence ID" value="CAK0911801.1"/>
    <property type="molecule type" value="Genomic_DNA"/>
</dbReference>
<evidence type="ECO:0000256" key="1">
    <source>
        <dbReference type="ARBA" id="ARBA00049360"/>
    </source>
</evidence>
<name>A0ABN9YJ18_9DINO</name>
<protein>
    <recommendedName>
        <fullName evidence="5">Actin-related protein 8</fullName>
    </recommendedName>
</protein>
<dbReference type="Pfam" id="PF00022">
    <property type="entry name" value="Actin"/>
    <property type="match status" value="1"/>
</dbReference>
<dbReference type="PANTHER" id="PTHR11937">
    <property type="entry name" value="ACTIN"/>
    <property type="match status" value="1"/>
</dbReference>
<dbReference type="SUPFAM" id="SSF53067">
    <property type="entry name" value="Actin-like ATPase domain"/>
    <property type="match status" value="2"/>
</dbReference>
<feature type="compositionally biased region" description="Pro residues" evidence="2">
    <location>
        <begin position="32"/>
        <end position="42"/>
    </location>
</feature>
<feature type="region of interest" description="Disordered" evidence="2">
    <location>
        <begin position="27"/>
        <end position="49"/>
    </location>
</feature>
<dbReference type="InterPro" id="IPR004000">
    <property type="entry name" value="Actin"/>
</dbReference>
<proteinExistence type="predicted"/>
<reference evidence="3" key="1">
    <citation type="submission" date="2023-10" db="EMBL/GenBank/DDBJ databases">
        <authorList>
            <person name="Chen Y."/>
            <person name="Shah S."/>
            <person name="Dougan E. K."/>
            <person name="Thang M."/>
            <person name="Chan C."/>
        </authorList>
    </citation>
    <scope>NUCLEOTIDE SEQUENCE [LARGE SCALE GENOMIC DNA]</scope>
</reference>
<sequence length="288" mass="30773">QSGCSLRWDTEALSAVLERSLAAGGATSHPLFRPPSRQPPLHPVLLSEPNGRSRGYREALAELLFEGLAVPAACLEPSAALTALSFGRTGATVVDVGAGVTSVAQVQDGRVVPARLREHPFAGAALDDALAGLLARQGVELLPAAAASEPRRQSAARRLAQDMKETICWCSHVPLAEAPPSEPFMHTLPDGQELATRAGPDPLASRAKRDGRFFRLLSASCGPGAVHKRLGAKRWSWGKDRDLWVGVDVVKHKSSQSTRTVRMGSLLKGTLASLPPRRILGHSRWPRP</sequence>
<dbReference type="Proteomes" id="UP001189429">
    <property type="component" value="Unassembled WGS sequence"/>
</dbReference>
<gene>
    <name evidence="3" type="ORF">PCOR1329_LOCUS85561</name>
</gene>
<dbReference type="InterPro" id="IPR043129">
    <property type="entry name" value="ATPase_NBD"/>
</dbReference>